<keyword evidence="1" id="KW-0472">Membrane</keyword>
<dbReference type="InterPro" id="IPR046776">
    <property type="entry name" value="Pectate_lyase_5"/>
</dbReference>
<evidence type="ECO:0000313" key="3">
    <source>
        <dbReference type="EMBL" id="WYK00948.1"/>
    </source>
</evidence>
<evidence type="ECO:0000259" key="2">
    <source>
        <dbReference type="Pfam" id="PF13731"/>
    </source>
</evidence>
<protein>
    <recommendedName>
        <fullName evidence="2">WxL domain-containing protein</fullName>
    </recommendedName>
</protein>
<evidence type="ECO:0000313" key="4">
    <source>
        <dbReference type="Proteomes" id="UP000194948"/>
    </source>
</evidence>
<dbReference type="Proteomes" id="UP000194948">
    <property type="component" value="Chromosome"/>
</dbReference>
<keyword evidence="4" id="KW-1185">Reference proteome</keyword>
<feature type="transmembrane region" description="Helical" evidence="1">
    <location>
        <begin position="7"/>
        <end position="25"/>
    </location>
</feature>
<gene>
    <name evidence="3" type="ORF">A5821_002074</name>
</gene>
<feature type="domain" description="WxL" evidence="2">
    <location>
        <begin position="1134"/>
        <end position="1318"/>
    </location>
</feature>
<reference evidence="4" key="1">
    <citation type="submission" date="2017-05" db="EMBL/GenBank/DDBJ databases">
        <title>The Genome Sequence of EEnterococcus faecalis 9F2_4866.</title>
        <authorList>
            <consortium name="The Broad Institute Genomics Platform"/>
            <consortium name="The Broad Institute Genomic Center for Infectious Diseases"/>
            <person name="Earl A."/>
            <person name="Manson A."/>
            <person name="Schwartman J."/>
            <person name="Gilmore M."/>
            <person name="Abouelleil A."/>
            <person name="Cao P."/>
            <person name="Chapman S."/>
            <person name="Cusick C."/>
            <person name="Shea T."/>
            <person name="Young S."/>
            <person name="Neafsey D."/>
            <person name="Nusbaum C."/>
            <person name="Birren B."/>
        </authorList>
    </citation>
    <scope>NUCLEOTIDE SEQUENCE [LARGE SCALE GENOMIC DNA]</scope>
    <source>
        <strain evidence="4">7F3_DIV0205</strain>
    </source>
</reference>
<dbReference type="EMBL" id="CP147244">
    <property type="protein sequence ID" value="WYK00948.1"/>
    <property type="molecule type" value="Genomic_DNA"/>
</dbReference>
<evidence type="ECO:0000256" key="1">
    <source>
        <dbReference type="SAM" id="Phobius"/>
    </source>
</evidence>
<sequence>MKHKNKLVIFGMLLIGIISIGSFYLENTTIKAEDEIEQANQVHRTTVTPKATFEGRIAQVYTGEQLKNAVNDWSVKQIELMNDVKMTYSIHYVNRNLVIRGNGYKLDAVSSGFQVESGDFTFRLENIVLAGASLEKPLLNYKSDYSGPISTVEMENVSEGANNQSPITNLQYSNLVFTGGKNIFNNTKTKFEESVLFSQAKMTIQGGAQVSINQKDMKVISGFEEGDFALYMTEKSKLIINTTKFDSINPKTNIVIENASEINIAGGSTLDISAENSEKTQSIPIINFYSNRNYQLPAMIKVSEESELSIHGSDLRTGISMSTYKGSEIDVTNAKLNIATEKGNGIYMGQVNGSNATGSKITAQNGGQIALKGSGKHVLEFQIKEPQVNISKNSRLDIQHETQEDTSSVYMNGQTPKMMVSDNSQVNLVASRNGIQLSGDRALFKVEGGSKVFATVDQGDSIQLEGGNPSLEVSGKETILKGESNRLVQRDGRATIYLGKRDAETYSEGARITISDEAQVDLIANKSSAMVMQSTKGVFDLTTGAKLMIKSGETYGDSSIAAASLRFMRSGQPSLRNGHYTFNIDNAELTIEKTGGNAATLRLFGFGNQVNVKNNGKFVVNNPGSGTVSNGGSGDGNQGIHYTTANGIGAGDVNKFSVEDEGSEVRINADYGPAIDMDEQKGSIIARNDGYFEARGQTASSNVGIFRTTNRLEVLFDKPFFMDFSNTRPGGGNILQADNLSTLTAIESDLSLWKKGTSIEQDPDLNFRDLDYGFEGENFKDLAATNRPEDFNVTTIGTEGLTNYTRLSSNNARWAVADVLRVPTTADKKIHGRVSLPVGLNRTRPAWDDEAEVTVEVQRANGEKEVYEKVKSVGDSKAKPGISIYGEKPQGGLFEIDTGKYFEVGDKVTITKVNLTSGELTPGFDNQILTKTVEPFQIIPPKPITVESNAINNQATSIKGHVEDRTVEFTATLNGQPLDTSSVVVDEMGNFELSLEAMTLKEGDEIQLFARDHEGSALKAGVVNPPITNNDTGNSNPSQKLTFHDTSFEAAPTINVSELMPLSVLFQDENGQAIHKTLTMFKEPNESVDLTKEEQITSAIQTLKKQEYNLFKKPKPEVIIMNEAKTVIYQFMGPTEELISDKEPQTDEFAIRAVSDFKFPHVPIGTTRAIKLDKLTPEPSEGAKGYSSGIEVADMSGTAKGWSVSVAMTTPLQTTEGKELKGWELYIPTEKVKSGGVETKDAIGHTVTVTKEGATGSVFSAAQGKGKGRFADIFESYTEEATTEEGLTRKKGVQLTVPSGAYKGAYQGKLTWTLQNVPN</sequence>
<keyword evidence="1" id="KW-1133">Transmembrane helix</keyword>
<dbReference type="Pfam" id="PF13731">
    <property type="entry name" value="WxL"/>
    <property type="match status" value="1"/>
</dbReference>
<proteinExistence type="predicted"/>
<name>A0AAQ3W9A0_9ENTE</name>
<organism evidence="3 4">
    <name type="scientific">Candidatus Enterococcus palustris</name>
    <dbReference type="NCBI Taxonomy" id="1834189"/>
    <lineage>
        <taxon>Bacteria</taxon>
        <taxon>Bacillati</taxon>
        <taxon>Bacillota</taxon>
        <taxon>Bacilli</taxon>
        <taxon>Lactobacillales</taxon>
        <taxon>Enterococcaceae</taxon>
        <taxon>Enterococcus</taxon>
    </lineage>
</organism>
<accession>A0AAQ3W9A0</accession>
<reference evidence="3 4" key="2">
    <citation type="submission" date="2024-03" db="EMBL/GenBank/DDBJ databases">
        <title>The Genome Sequence of Enterococcus sp. DIV0205d.</title>
        <authorList>
            <consortium name="The Broad Institute Genomics Platform"/>
            <consortium name="The Broad Institute Microbial Omics Core"/>
            <consortium name="The Broad Institute Genomic Center for Infectious Diseases"/>
            <person name="Earl A."/>
            <person name="Manson A."/>
            <person name="Gilmore M."/>
            <person name="Schwartman J."/>
            <person name="Shea T."/>
            <person name="Abouelleil A."/>
            <person name="Cao P."/>
            <person name="Chapman S."/>
            <person name="Cusick C."/>
            <person name="Young S."/>
            <person name="Neafsey D."/>
            <person name="Nusbaum C."/>
            <person name="Birren B."/>
        </authorList>
    </citation>
    <scope>NUCLEOTIDE SEQUENCE [LARGE SCALE GENOMIC DNA]</scope>
    <source>
        <strain evidence="3 4">7F3_DIV0205</strain>
    </source>
</reference>
<dbReference type="Pfam" id="PF20585">
    <property type="entry name" value="Pectate_lyase_5"/>
    <property type="match status" value="1"/>
</dbReference>
<dbReference type="InterPro" id="IPR027994">
    <property type="entry name" value="WxL_dom"/>
</dbReference>
<dbReference type="RefSeq" id="WP_086314499.1">
    <property type="nucleotide sequence ID" value="NZ_CP147244.1"/>
</dbReference>
<keyword evidence="1" id="KW-0812">Transmembrane</keyword>